<evidence type="ECO:0000313" key="3">
    <source>
        <dbReference type="EMBL" id="NKY01642.1"/>
    </source>
</evidence>
<proteinExistence type="predicted"/>
<feature type="compositionally biased region" description="Pro residues" evidence="1">
    <location>
        <begin position="1"/>
        <end position="11"/>
    </location>
</feature>
<feature type="region of interest" description="Disordered" evidence="1">
    <location>
        <begin position="1"/>
        <end position="25"/>
    </location>
</feature>
<evidence type="ECO:0000256" key="2">
    <source>
        <dbReference type="SAM" id="Phobius"/>
    </source>
</evidence>
<name>A0A846WIU4_9ACTN</name>
<sequence>MPPGATPPPYGAPGAGVPGAPGAPTGAPQQVNVGEALSWAWAQFKANPGPMIVPGLIMFLIGGVMVGVYFAIIALSTSTTTETIDNGYGGTYSYNVQTSSLGAGGLLLGIVLYVVVFVAIMYLSASMITGALRVADGQPVSVATFLKPDRFGPVVGTAIVVGLITAVGLVLCIIPGLIAIFLLQFSIFFVIDKKLGLGAAMSASTNLSRSSVSNSLLTLVVAYVLSYIGTILCYIGLIVTWPLGQLFYAHCYRRLTGGYVAPAPV</sequence>
<accession>A0A846WIU4</accession>
<feature type="transmembrane region" description="Helical" evidence="2">
    <location>
        <begin position="212"/>
        <end position="237"/>
    </location>
</feature>
<evidence type="ECO:0008006" key="5">
    <source>
        <dbReference type="Google" id="ProtNLM"/>
    </source>
</evidence>
<evidence type="ECO:0000256" key="1">
    <source>
        <dbReference type="SAM" id="MobiDB-lite"/>
    </source>
</evidence>
<evidence type="ECO:0000313" key="4">
    <source>
        <dbReference type="Proteomes" id="UP000563898"/>
    </source>
</evidence>
<keyword evidence="2" id="KW-0472">Membrane</keyword>
<dbReference type="OMA" id="GEAFGWA"/>
<dbReference type="EMBL" id="JAAXPC010000004">
    <property type="protein sequence ID" value="NKY01642.1"/>
    <property type="molecule type" value="Genomic_DNA"/>
</dbReference>
<feature type="transmembrane region" description="Helical" evidence="2">
    <location>
        <begin position="158"/>
        <end position="191"/>
    </location>
</feature>
<gene>
    <name evidence="3" type="ORF">HGA05_08675</name>
</gene>
<dbReference type="Proteomes" id="UP000563898">
    <property type="component" value="Unassembled WGS sequence"/>
</dbReference>
<feature type="transmembrane region" description="Helical" evidence="2">
    <location>
        <begin position="51"/>
        <end position="75"/>
    </location>
</feature>
<reference evidence="3 4" key="1">
    <citation type="submission" date="2020-04" db="EMBL/GenBank/DDBJ databases">
        <title>MicrobeNet Type strains.</title>
        <authorList>
            <person name="Nicholson A.C."/>
        </authorList>
    </citation>
    <scope>NUCLEOTIDE SEQUENCE [LARGE SCALE GENOMIC DNA]</scope>
    <source>
        <strain evidence="3 4">ATCC BAA-14</strain>
    </source>
</reference>
<keyword evidence="2" id="KW-1133">Transmembrane helix</keyword>
<comment type="caution">
    <text evidence="3">The sequence shown here is derived from an EMBL/GenBank/DDBJ whole genome shotgun (WGS) entry which is preliminary data.</text>
</comment>
<dbReference type="AlphaFoldDB" id="A0A846WIU4"/>
<feature type="transmembrane region" description="Helical" evidence="2">
    <location>
        <begin position="101"/>
        <end position="123"/>
    </location>
</feature>
<organism evidence="3 4">
    <name type="scientific">Gordonia polyisoprenivorans</name>
    <dbReference type="NCBI Taxonomy" id="84595"/>
    <lineage>
        <taxon>Bacteria</taxon>
        <taxon>Bacillati</taxon>
        <taxon>Actinomycetota</taxon>
        <taxon>Actinomycetes</taxon>
        <taxon>Mycobacteriales</taxon>
        <taxon>Gordoniaceae</taxon>
        <taxon>Gordonia</taxon>
    </lineage>
</organism>
<keyword evidence="2" id="KW-0812">Transmembrane</keyword>
<protein>
    <recommendedName>
        <fullName evidence="5">Integral membrane protein</fullName>
    </recommendedName>
</protein>